<dbReference type="Gene3D" id="3.40.50.10470">
    <property type="entry name" value="Translation initiation factor eif-2b, domain 2"/>
    <property type="match status" value="1"/>
</dbReference>
<dbReference type="OrthoDB" id="269919at2759"/>
<comment type="caution">
    <text evidence="11">The sequence shown here is derived from an EMBL/GenBank/DDBJ whole genome shotgun (WGS) entry which is preliminary data.</text>
</comment>
<dbReference type="EMBL" id="CAJPDQ010000006">
    <property type="protein sequence ID" value="CAF9910812.1"/>
    <property type="molecule type" value="Genomic_DNA"/>
</dbReference>
<keyword evidence="5" id="KW-0648">Protein biosynthesis</keyword>
<evidence type="ECO:0000256" key="10">
    <source>
        <dbReference type="SAM" id="MobiDB-lite"/>
    </source>
</evidence>
<evidence type="ECO:0000256" key="6">
    <source>
        <dbReference type="ARBA" id="ARBA00044122"/>
    </source>
</evidence>
<evidence type="ECO:0000256" key="4">
    <source>
        <dbReference type="ARBA" id="ARBA00022540"/>
    </source>
</evidence>
<dbReference type="GO" id="GO:0005851">
    <property type="term" value="C:eukaryotic translation initiation factor 2B complex"/>
    <property type="evidence" value="ECO:0007669"/>
    <property type="project" value="TreeGrafter"/>
</dbReference>
<dbReference type="SUPFAM" id="SSF100950">
    <property type="entry name" value="NagB/RpiA/CoA transferase-like"/>
    <property type="match status" value="1"/>
</dbReference>
<evidence type="ECO:0000256" key="7">
    <source>
        <dbReference type="ARBA" id="ARBA00044228"/>
    </source>
</evidence>
<name>A0A8H3ERF9_9LECA</name>
<sequence length="457" mass="49643">MSFAPNLSSFLGSLKESPTNVELSLQTLVDLFKRRQIRGSRQCAIATAHLLKQVIRRFKARDTVSLIKRVQDVGQKLTDAQPKELAISNIIRRILGVIRDEADGDKEGDAFQNYSSSEPGTPRKKGSMSPPQGQQNGVPVIADLEALHRPPLLTSHTSYMASTNGPIVTSMFSLLSQPLSDTSTPGSQSPAQQLYSSFNPTLRPQELSAEVIDGIDEIIDELDNMDDQIASYAIDHIHSNEIILTHGTSLTVQRFLLRAASKRRFTVIHAEGYPNQHHETHATITGKHKASSDGDPDQSDVQRFAKPLIEAGITVVLIPDAAVFALMSRVNKVILGTHAVLANGGLIASAGVKSIALAAREHRTPVVVVTGVYKLCPTFVFDFDSFIEYGEPGCVLGCAEDSDLIGKVDVENPLHDYVEGELVDLFITNLGGHAPFSLSSVITEQYRSEDTDLAVGN</sequence>
<evidence type="ECO:0000256" key="1">
    <source>
        <dbReference type="ARBA" id="ARBA00004514"/>
    </source>
</evidence>
<comment type="similarity">
    <text evidence="2 9">Belongs to the eIF-2B alpha/beta/delta subunits family.</text>
</comment>
<evidence type="ECO:0000256" key="5">
    <source>
        <dbReference type="ARBA" id="ARBA00022917"/>
    </source>
</evidence>
<dbReference type="InterPro" id="IPR000649">
    <property type="entry name" value="IF-2B-related"/>
</dbReference>
<evidence type="ECO:0000256" key="9">
    <source>
        <dbReference type="RuleBase" id="RU003814"/>
    </source>
</evidence>
<accession>A0A8H3ERF9</accession>
<evidence type="ECO:0000256" key="8">
    <source>
        <dbReference type="ARBA" id="ARBA00046432"/>
    </source>
</evidence>
<dbReference type="InterPro" id="IPR042529">
    <property type="entry name" value="IF_2B-like_C"/>
</dbReference>
<keyword evidence="4" id="KW-0396">Initiation factor</keyword>
<dbReference type="FunFam" id="3.40.50.10470:FF:000008">
    <property type="entry name" value="Translation initiation factor 2B, beta subunit"/>
    <property type="match status" value="1"/>
</dbReference>
<evidence type="ECO:0000313" key="12">
    <source>
        <dbReference type="Proteomes" id="UP000664169"/>
    </source>
</evidence>
<organism evidence="11 12">
    <name type="scientific">Gomphillus americanus</name>
    <dbReference type="NCBI Taxonomy" id="1940652"/>
    <lineage>
        <taxon>Eukaryota</taxon>
        <taxon>Fungi</taxon>
        <taxon>Dikarya</taxon>
        <taxon>Ascomycota</taxon>
        <taxon>Pezizomycotina</taxon>
        <taxon>Lecanoromycetes</taxon>
        <taxon>OSLEUM clade</taxon>
        <taxon>Ostropomycetidae</taxon>
        <taxon>Ostropales</taxon>
        <taxon>Graphidaceae</taxon>
        <taxon>Gomphilloideae</taxon>
        <taxon>Gomphillus</taxon>
    </lineage>
</organism>
<keyword evidence="12" id="KW-1185">Reference proteome</keyword>
<comment type="subcellular location">
    <subcellularLocation>
        <location evidence="1">Cytoplasm</location>
        <location evidence="1">Cytosol</location>
    </subcellularLocation>
</comment>
<proteinExistence type="inferred from homology"/>
<dbReference type="GO" id="GO:0005829">
    <property type="term" value="C:cytosol"/>
    <property type="evidence" value="ECO:0007669"/>
    <property type="project" value="UniProtKB-SubCell"/>
</dbReference>
<dbReference type="PANTHER" id="PTHR45859">
    <property type="entry name" value="TRANSLATION INITIATION FACTOR EIF-2B SUBUNIT BETA"/>
    <property type="match status" value="1"/>
</dbReference>
<dbReference type="Proteomes" id="UP000664169">
    <property type="component" value="Unassembled WGS sequence"/>
</dbReference>
<dbReference type="InterPro" id="IPR037171">
    <property type="entry name" value="NagB/RpiA_transferase-like"/>
</dbReference>
<gene>
    <name evidence="11" type="ORF">GOMPHAMPRED_007187</name>
</gene>
<dbReference type="InterPro" id="IPR051855">
    <property type="entry name" value="eIF2B_beta_subunit"/>
</dbReference>
<dbReference type="GO" id="GO:0005085">
    <property type="term" value="F:guanyl-nucleotide exchange factor activity"/>
    <property type="evidence" value="ECO:0007669"/>
    <property type="project" value="TreeGrafter"/>
</dbReference>
<dbReference type="PANTHER" id="PTHR45859:SF1">
    <property type="entry name" value="TRANSLATION INITIATION FACTOR EIF-2B SUBUNIT BETA"/>
    <property type="match status" value="1"/>
</dbReference>
<dbReference type="Pfam" id="PF01008">
    <property type="entry name" value="IF-2B"/>
    <property type="match status" value="2"/>
</dbReference>
<keyword evidence="3" id="KW-0963">Cytoplasm</keyword>
<reference evidence="11" key="1">
    <citation type="submission" date="2021-03" db="EMBL/GenBank/DDBJ databases">
        <authorList>
            <person name="Tagirdzhanova G."/>
        </authorList>
    </citation>
    <scope>NUCLEOTIDE SEQUENCE</scope>
</reference>
<protein>
    <recommendedName>
        <fullName evidence="6">Translation initiation factor eIF2B subunit beta</fullName>
    </recommendedName>
    <alternativeName>
        <fullName evidence="7">eIF2B GDP-GTP exchange factor subunit beta</fullName>
    </alternativeName>
</protein>
<evidence type="ECO:0000256" key="3">
    <source>
        <dbReference type="ARBA" id="ARBA00022490"/>
    </source>
</evidence>
<dbReference type="GO" id="GO:0003743">
    <property type="term" value="F:translation initiation factor activity"/>
    <property type="evidence" value="ECO:0007669"/>
    <property type="project" value="UniProtKB-KW"/>
</dbReference>
<evidence type="ECO:0000256" key="2">
    <source>
        <dbReference type="ARBA" id="ARBA00007251"/>
    </source>
</evidence>
<feature type="region of interest" description="Disordered" evidence="10">
    <location>
        <begin position="105"/>
        <end position="137"/>
    </location>
</feature>
<comment type="subunit">
    <text evidence="8">Component of the translation initiation factor 2B (eIF2B) complex which is a heterodecamer of two sets of five different subunits: alpha, beta, gamma, delta and epsilon. Subunits alpha, beta and delta comprise a regulatory subcomplex and subunits epsilon and gamma comprise a catalytic subcomplex. Within the complex, the hexameric regulatory complex resides at the center, with the two heterodimeric catalytic subcomplexes bound on opposite sides.</text>
</comment>
<evidence type="ECO:0000313" key="11">
    <source>
        <dbReference type="EMBL" id="CAF9910812.1"/>
    </source>
</evidence>
<dbReference type="AlphaFoldDB" id="A0A8H3ERF9"/>